<gene>
    <name evidence="2" type="ORF">P3W85_41895</name>
</gene>
<proteinExistence type="predicted"/>
<keyword evidence="1" id="KW-1133">Transmembrane helix</keyword>
<name>A0ABT6B3J5_9BURK</name>
<keyword evidence="1" id="KW-0812">Transmembrane</keyword>
<sequence>MADNVSSPVSTALAFQADRRANMMIGFGCVFIVVALFLAANFGGAGIGSFVTVSVMFIAIGIFKRSSVYLRFDADYFETKLALAGGWHTVLYSEVTSSEVSDKLVVVYYRKHGQPADSKPQRIRIHLGELRTEDLPLCIDAFRKRLPSPASA</sequence>
<keyword evidence="1" id="KW-0472">Membrane</keyword>
<organism evidence="2 3">
    <name type="scientific">Cupriavidus basilensis</name>
    <dbReference type="NCBI Taxonomy" id="68895"/>
    <lineage>
        <taxon>Bacteria</taxon>
        <taxon>Pseudomonadati</taxon>
        <taxon>Pseudomonadota</taxon>
        <taxon>Betaproteobacteria</taxon>
        <taxon>Burkholderiales</taxon>
        <taxon>Burkholderiaceae</taxon>
        <taxon>Cupriavidus</taxon>
    </lineage>
</organism>
<dbReference type="RefSeq" id="WP_276269147.1">
    <property type="nucleotide sequence ID" value="NZ_JARJLM010000681.1"/>
</dbReference>
<evidence type="ECO:0000313" key="2">
    <source>
        <dbReference type="EMBL" id="MDF3839445.1"/>
    </source>
</evidence>
<accession>A0ABT6B3J5</accession>
<dbReference type="Proteomes" id="UP001216674">
    <property type="component" value="Unassembled WGS sequence"/>
</dbReference>
<dbReference type="EMBL" id="JARJLM010000681">
    <property type="protein sequence ID" value="MDF3839445.1"/>
    <property type="molecule type" value="Genomic_DNA"/>
</dbReference>
<feature type="transmembrane region" description="Helical" evidence="1">
    <location>
        <begin position="45"/>
        <end position="63"/>
    </location>
</feature>
<evidence type="ECO:0000313" key="3">
    <source>
        <dbReference type="Proteomes" id="UP001216674"/>
    </source>
</evidence>
<evidence type="ECO:0008006" key="4">
    <source>
        <dbReference type="Google" id="ProtNLM"/>
    </source>
</evidence>
<keyword evidence="3" id="KW-1185">Reference proteome</keyword>
<protein>
    <recommendedName>
        <fullName evidence="4">DUF2244 domain-containing protein</fullName>
    </recommendedName>
</protein>
<evidence type="ECO:0000256" key="1">
    <source>
        <dbReference type="SAM" id="Phobius"/>
    </source>
</evidence>
<comment type="caution">
    <text evidence="2">The sequence shown here is derived from an EMBL/GenBank/DDBJ whole genome shotgun (WGS) entry which is preliminary data.</text>
</comment>
<reference evidence="2 3" key="1">
    <citation type="submission" date="2023-03" db="EMBL/GenBank/DDBJ databases">
        <title>Draft assemblies of triclosan tolerant bacteria isolated from returned activated sludge.</title>
        <authorList>
            <person name="Van Hamelsveld S."/>
        </authorList>
    </citation>
    <scope>NUCLEOTIDE SEQUENCE [LARGE SCALE GENOMIC DNA]</scope>
    <source>
        <strain evidence="2 3">GW210010_S58</strain>
    </source>
</reference>
<feature type="transmembrane region" description="Helical" evidence="1">
    <location>
        <begin position="21"/>
        <end position="39"/>
    </location>
</feature>